<feature type="compositionally biased region" description="Basic and acidic residues" evidence="1">
    <location>
        <begin position="1"/>
        <end position="11"/>
    </location>
</feature>
<feature type="compositionally biased region" description="Acidic residues" evidence="1">
    <location>
        <begin position="263"/>
        <end position="272"/>
    </location>
</feature>
<feature type="region of interest" description="Disordered" evidence="1">
    <location>
        <begin position="1"/>
        <end position="55"/>
    </location>
</feature>
<dbReference type="AlphaFoldDB" id="A0AAD1U6M1"/>
<comment type="caution">
    <text evidence="2">The sequence shown here is derived from an EMBL/GenBank/DDBJ whole genome shotgun (WGS) entry which is preliminary data.</text>
</comment>
<evidence type="ECO:0000256" key="1">
    <source>
        <dbReference type="SAM" id="MobiDB-lite"/>
    </source>
</evidence>
<name>A0AAD1U6M1_EUPCR</name>
<feature type="region of interest" description="Disordered" evidence="1">
    <location>
        <begin position="110"/>
        <end position="166"/>
    </location>
</feature>
<proteinExistence type="predicted"/>
<evidence type="ECO:0000313" key="2">
    <source>
        <dbReference type="EMBL" id="CAI2363357.1"/>
    </source>
</evidence>
<feature type="compositionally biased region" description="Basic and acidic residues" evidence="1">
    <location>
        <begin position="239"/>
        <end position="262"/>
    </location>
</feature>
<reference evidence="2" key="1">
    <citation type="submission" date="2023-07" db="EMBL/GenBank/DDBJ databases">
        <authorList>
            <consortium name="AG Swart"/>
            <person name="Singh M."/>
            <person name="Singh A."/>
            <person name="Seah K."/>
            <person name="Emmerich C."/>
        </authorList>
    </citation>
    <scope>NUCLEOTIDE SEQUENCE</scope>
    <source>
        <strain evidence="2">DP1</strain>
    </source>
</reference>
<protein>
    <submittedName>
        <fullName evidence="2">Uncharacterized protein</fullName>
    </submittedName>
</protein>
<feature type="compositionally biased region" description="Basic residues" evidence="1">
    <location>
        <begin position="12"/>
        <end position="25"/>
    </location>
</feature>
<evidence type="ECO:0000313" key="3">
    <source>
        <dbReference type="Proteomes" id="UP001295684"/>
    </source>
</evidence>
<dbReference type="Proteomes" id="UP001295684">
    <property type="component" value="Unassembled WGS sequence"/>
</dbReference>
<gene>
    <name evidence="2" type="ORF">ECRASSUSDP1_LOCUS4690</name>
</gene>
<feature type="compositionally biased region" description="Basic and acidic residues" evidence="1">
    <location>
        <begin position="40"/>
        <end position="55"/>
    </location>
</feature>
<feature type="compositionally biased region" description="Polar residues" evidence="1">
    <location>
        <begin position="120"/>
        <end position="159"/>
    </location>
</feature>
<accession>A0AAD1U6M1</accession>
<dbReference type="EMBL" id="CAMPGE010004509">
    <property type="protein sequence ID" value="CAI2363357.1"/>
    <property type="molecule type" value="Genomic_DNA"/>
</dbReference>
<sequence length="773" mass="90287">MYLSSHIDKKEIKPRKRRQKHRRGHSVASKANPDLGNQNVEKDNLDETEKDIKARDTSCDYDPKIKHILQKSQHSSFPRTGKNNIRLLTKLKTRGNAFSAIPCKEMKFRKKKKGNNTKNQIQSVNNTSRNTIITQDNQDSHNKSVGKSTFRAHNSNSKGRNTKKNDSLCMNDTIEFKNTNRNFGKYLEDLGIKSPPEQNGQSIDQRIKNIREKHFAATQVNLSSQEEEPDLMAEPQANDEEHDHSDLIIDSSSKYEENKNDGSEEIEQPDDIESSKEIEYDPKIQIPNAPSTILSEDQADRYEKVLKEMVEIENLINMNKVIFHYNMLESWCNSMISSLQAKQEKFRINKYETGGFSPHVKDYYDKLNMDKFKTKINPNKPEILALSLKKQLRWFYNRREKYFGPVKTKSKNLFEHVLTLGRLKSPSKILKIYKEMKGTITKMKEPRVNVNSKCVGIRRNKIMMRKRDSPEITENYQNTDITHEFHTNFYKYMKSRERDNDLESLQTPECQIKIKNHSSLQSDISSQEDPRSLKVLHQVYKGRRLNHEEKEKTDISGKPQILNEKEFISIHQHFNRIESLCFDDLENKNIVPSPNCVQKVVSEIIENLDREKETFAKTWMWPQPGISKIEDLIQSIIDINSEYISKRCNTFLEKIKSSQKFSGKITQIQLKELISKCLKSLNLEYVEASGILMEVRKQEFSSLCEEFRDCLYQIFNLPPFHYPKHVLLPNDSYADIDILKVYEPMVHKCLNDGQYHHHGLIIVLSSMLSEQEL</sequence>
<organism evidence="2 3">
    <name type="scientific">Euplotes crassus</name>
    <dbReference type="NCBI Taxonomy" id="5936"/>
    <lineage>
        <taxon>Eukaryota</taxon>
        <taxon>Sar</taxon>
        <taxon>Alveolata</taxon>
        <taxon>Ciliophora</taxon>
        <taxon>Intramacronucleata</taxon>
        <taxon>Spirotrichea</taxon>
        <taxon>Hypotrichia</taxon>
        <taxon>Euplotida</taxon>
        <taxon>Euplotidae</taxon>
        <taxon>Moneuplotes</taxon>
    </lineage>
</organism>
<feature type="region of interest" description="Disordered" evidence="1">
    <location>
        <begin position="220"/>
        <end position="278"/>
    </location>
</feature>
<keyword evidence="3" id="KW-1185">Reference proteome</keyword>